<dbReference type="InterPro" id="IPR001387">
    <property type="entry name" value="Cro/C1-type_HTH"/>
</dbReference>
<dbReference type="SUPFAM" id="SSF47413">
    <property type="entry name" value="lambda repressor-like DNA-binding domains"/>
    <property type="match status" value="1"/>
</dbReference>
<reference evidence="3 4" key="1">
    <citation type="submission" date="2017-03" db="EMBL/GenBank/DDBJ databases">
        <title>Genome sequence of Clostridium chromiireducens DSM 23318.</title>
        <authorList>
            <person name="Poehlein A."/>
            <person name="Daniel R."/>
        </authorList>
    </citation>
    <scope>NUCLEOTIDE SEQUENCE [LARGE SCALE GENOMIC DNA]</scope>
    <source>
        <strain evidence="3 4">DSM 23318</strain>
    </source>
</reference>
<evidence type="ECO:0000313" key="4">
    <source>
        <dbReference type="Proteomes" id="UP000191056"/>
    </source>
</evidence>
<dbReference type="AlphaFoldDB" id="A0A1V4IUK3"/>
<dbReference type="SMART" id="SM00530">
    <property type="entry name" value="HTH_XRE"/>
    <property type="match status" value="1"/>
</dbReference>
<keyword evidence="1" id="KW-0238">DNA-binding</keyword>
<dbReference type="OrthoDB" id="9811208at2"/>
<comment type="caution">
    <text evidence="3">The sequence shown here is derived from an EMBL/GenBank/DDBJ whole genome shotgun (WGS) entry which is preliminary data.</text>
</comment>
<protein>
    <submittedName>
        <fullName evidence="3">HTH-type transcriptional regulator Xre</fullName>
    </submittedName>
</protein>
<proteinExistence type="predicted"/>
<sequence>MESNILGNRLKTLRLEANLTQEEFGKPYSLKKSTVSQYESGSSRPDDELKKRIALDYNVSLDWLMGLTDTKNYESKETTIALHSDTDYKDLPPEAKEEIYNFIDYIKNKYKDKK</sequence>
<keyword evidence="4" id="KW-1185">Reference proteome</keyword>
<evidence type="ECO:0000313" key="3">
    <source>
        <dbReference type="EMBL" id="OPJ63721.1"/>
    </source>
</evidence>
<dbReference type="PANTHER" id="PTHR46558">
    <property type="entry name" value="TRACRIPTIONAL REGULATORY PROTEIN-RELATED-RELATED"/>
    <property type="match status" value="1"/>
</dbReference>
<dbReference type="EMBL" id="MZGT01000016">
    <property type="protein sequence ID" value="OPJ63721.1"/>
    <property type="molecule type" value="Genomic_DNA"/>
</dbReference>
<dbReference type="Gene3D" id="1.10.260.40">
    <property type="entry name" value="lambda repressor-like DNA-binding domains"/>
    <property type="match status" value="1"/>
</dbReference>
<name>A0A1V4IUK3_9CLOT</name>
<dbReference type="InterPro" id="IPR010982">
    <property type="entry name" value="Lambda_DNA-bd_dom_sf"/>
</dbReference>
<dbReference type="PROSITE" id="PS50943">
    <property type="entry name" value="HTH_CROC1"/>
    <property type="match status" value="1"/>
</dbReference>
<dbReference type="PANTHER" id="PTHR46558:SF11">
    <property type="entry name" value="HTH-TYPE TRANSCRIPTIONAL REGULATOR XRE"/>
    <property type="match status" value="1"/>
</dbReference>
<feature type="domain" description="HTH cro/C1-type" evidence="2">
    <location>
        <begin position="10"/>
        <end position="64"/>
    </location>
</feature>
<organism evidence="3 4">
    <name type="scientific">Clostridium chromiireducens</name>
    <dbReference type="NCBI Taxonomy" id="225345"/>
    <lineage>
        <taxon>Bacteria</taxon>
        <taxon>Bacillati</taxon>
        <taxon>Bacillota</taxon>
        <taxon>Clostridia</taxon>
        <taxon>Eubacteriales</taxon>
        <taxon>Clostridiaceae</taxon>
        <taxon>Clostridium</taxon>
    </lineage>
</organism>
<evidence type="ECO:0000256" key="1">
    <source>
        <dbReference type="ARBA" id="ARBA00023125"/>
    </source>
</evidence>
<accession>A0A1V4IUK3</accession>
<evidence type="ECO:0000259" key="2">
    <source>
        <dbReference type="PROSITE" id="PS50943"/>
    </source>
</evidence>
<dbReference type="CDD" id="cd00093">
    <property type="entry name" value="HTH_XRE"/>
    <property type="match status" value="1"/>
</dbReference>
<dbReference type="Pfam" id="PF01381">
    <property type="entry name" value="HTH_3"/>
    <property type="match status" value="1"/>
</dbReference>
<dbReference type="GO" id="GO:0003677">
    <property type="term" value="F:DNA binding"/>
    <property type="evidence" value="ECO:0007669"/>
    <property type="project" value="UniProtKB-KW"/>
</dbReference>
<dbReference type="STRING" id="225345.CLCHR_15360"/>
<dbReference type="Proteomes" id="UP000191056">
    <property type="component" value="Unassembled WGS sequence"/>
</dbReference>
<gene>
    <name evidence="3" type="primary">xre_1</name>
    <name evidence="3" type="ORF">CLCHR_15360</name>
</gene>
<dbReference type="RefSeq" id="WP_079439104.1">
    <property type="nucleotide sequence ID" value="NZ_MZGT01000016.1"/>
</dbReference>